<dbReference type="PROSITE" id="PS00107">
    <property type="entry name" value="PROTEIN_KINASE_ATP"/>
    <property type="match status" value="1"/>
</dbReference>
<evidence type="ECO:0000256" key="3">
    <source>
        <dbReference type="ARBA" id="ARBA00022679"/>
    </source>
</evidence>
<dbReference type="InterPro" id="IPR011009">
    <property type="entry name" value="Kinase-like_dom_sf"/>
</dbReference>
<feature type="compositionally biased region" description="Basic and acidic residues" evidence="9">
    <location>
        <begin position="1001"/>
        <end position="1010"/>
    </location>
</feature>
<feature type="compositionally biased region" description="Basic and acidic residues" evidence="9">
    <location>
        <begin position="1122"/>
        <end position="1141"/>
    </location>
</feature>
<evidence type="ECO:0000256" key="7">
    <source>
        <dbReference type="PROSITE-ProRule" id="PRU10141"/>
    </source>
</evidence>
<sequence length="1946" mass="211679">MPLYSDLGLYYSPHLATPSYYSSPFLGASARSSAALGLGLLPVPRLLPSRVSPGYAPLLPSIPEAGYSAARRAVPSLDRAASPRAPRFLPPKPLRIDTADIDVSAARFGRRDPPDRPDGGEPARQPTIKRGRTVVRLHTKKLKENPALDARRRLTPGEKLVQKFLIVDKAEEAAKAARRQRLEEAEQRERAAEMARLQAMAAKKAAADADAGAGADPPEGQFAQEPGAAPPVQHFPTIQGLTENAALDLLLSATDDDDEAKAGDSSGTVKKRKVKEKEGTVKAAKKKTKKKDALGNSASEDSPATGDEMLEKSTLQRRNTVRFRRNSQDVEGFPEIESVPGSRRTSFDMSPSSRRSSFDQSPSSRRSSLDSTGDETPMASEKKSTVKRKKGAKHKIVADVSVDNNSSTEPRSPKFVVDEVKVEHSPASPRGQPKKFRYEVIVEDVEEESAPGRRGKPGRENKAEAASKKKKAAADKPLADRQGKAEPKSSKVQEEAAGPKADVKESAQKSFQKSRPKQVEETKSHVATSKTEENAGKIGTQKSKENTCQDVTPTSVTPEKKDVHKILKTTKNEVQGENIDKDKGKHFPVKDRKLSAEIPKLDAKNIQKGIYAAGKSKPATVTAVVPKVEEAKLGKEITEKFKTSKHQPDPTPPPTPTIQKSDSGINFWAFLNGSDEEKEVGKPLFSKQEPLIQPEPDKKEKTKAVKTKPQLHLNIQNKFTPAEKIPETAEVESQPTLFGKKFNNISKTNEDKKVKRAVKPGDITKDSTKSFGVQKETQSSPPKMSLEKDSVVSTPKVEEVDLPAKAVTTIRNGDTSKQTQKDGLSTKSPDEKVPKGEALTKDHSKTPGTPNTAGNCGIEGKNQTEVISPLPETKVETPKTKDGPLKHDESKTKESGKELTTTAFPKEPATPEKRAVPKWKAFGKQPQSTLESSKDEMWSPKTPVTPEPKNSDGKLKTQISQMIPETPKTNGESPRVPSPTLETRSNENKPPTTAVGGFSKTPEDNKKEKSPLGSQQKESSVGEEPLKKNLLKTRDNKESKTSSKVTTLEEGSKPVPKWKVKGDKDTQPKKTPLGKIQQSSSDNSISAQKPEEVKTATRSEPATPLAEKSLFDSQKTPAPVELTDKLPKTEPKASTDAEKPPKKPLAKTKAAAKEDATKDSEPSRQLNTDQKSVLPPTTNEINEKEPKHEEAADKTKDKVAPGKPKLTEQKSKDEEKDVRTPFGKKITLPDEKALDKKGEGKITPGPKKGLNLTAQMSLAEAKSEGRAEEKSGGAGGKKSEPTTLAKKKVKPTGQKSQDEEKSEVLTAVKKVPENKEEGASPVKKTENMSKQKSEETEKGKKDCLGSDKKALKTAAQKSKEGDEREPTSPVKKVKKVAAQKSKEEDTQTPLSAAKKGGKLAAQKSKEDTSEPSSPATKAPKLAAEKSKDEEKAEPSPPTKIVAKSEEEDKRDSAAPARRGAKAAARRSRQDAGEDSAKAAAAGRATPKGASKAKEAAPSPQAPPAPAPARAPASGSEADGENSSSSSEDEDGDEDGGATPRASGSSCSSSDSGFDSRPSSVPVPSTASEASSSPSPSLASSQLLDPYSEDAGLLPRAATGRSTPPACSLPRFRKYTVDDFQFLKLLGKGSFGKVMLAELRGTDRHYAVKCLKKDVVLEDDDVECTLIERKVLSLGSKHPYLCHLFCTFQTESHLLFVMEYLNGGDLMFHIQQSGRFAEPRARFYAAEIVCGLKFLHKKGIVYRDLKLDNILLDYEGHVRIADFGMCKLQIFLDRTADTFCGTPDYMAPEIIKGLKYNQCVDWWSFGVLVFEMLVGVSPFTGCDEDELFWSICNEQPQYPRFLSREAHSLLTSLLEKDASKRLGTQGSPKGDVPDHVFFRSVDWGELERRELEPPFRPRVKHPLDVQYFDKAFTAERAELTPVDASILQSMDQAQFQGFSYTNPNATD</sequence>
<evidence type="ECO:0000259" key="11">
    <source>
        <dbReference type="PROSITE" id="PS51285"/>
    </source>
</evidence>
<feature type="compositionally biased region" description="Polar residues" evidence="9">
    <location>
        <begin position="809"/>
        <end position="827"/>
    </location>
</feature>
<dbReference type="Pfam" id="PF00069">
    <property type="entry name" value="Pkinase"/>
    <property type="match status" value="1"/>
</dbReference>
<feature type="compositionally biased region" description="Low complexity" evidence="9">
    <location>
        <begin position="207"/>
        <end position="216"/>
    </location>
</feature>
<dbReference type="PROSITE" id="PS50011">
    <property type="entry name" value="PROTEIN_KINASE_DOM"/>
    <property type="match status" value="1"/>
</dbReference>
<feature type="compositionally biased region" description="Basic and acidic residues" evidence="9">
    <location>
        <begin position="1442"/>
        <end position="1452"/>
    </location>
</feature>
<proteinExistence type="predicted"/>
<dbReference type="PANTHER" id="PTHR24351">
    <property type="entry name" value="RIBOSOMAL PROTEIN S6 KINASE"/>
    <property type="match status" value="1"/>
</dbReference>
<keyword evidence="4 7" id="KW-0547">Nucleotide-binding</keyword>
<feature type="compositionally biased region" description="Basic and acidic residues" evidence="9">
    <location>
        <begin position="1310"/>
        <end position="1350"/>
    </location>
</feature>
<feature type="coiled-coil region" evidence="8">
    <location>
        <begin position="167"/>
        <end position="195"/>
    </location>
</feature>
<dbReference type="SUPFAM" id="SSF56112">
    <property type="entry name" value="Protein kinase-like (PK-like)"/>
    <property type="match status" value="1"/>
</dbReference>
<feature type="compositionally biased region" description="Basic and acidic residues" evidence="9">
    <location>
        <begin position="1422"/>
        <end position="1433"/>
    </location>
</feature>
<organism evidence="12 13">
    <name type="scientific">Gryllus longicercus</name>
    <dbReference type="NCBI Taxonomy" id="2509291"/>
    <lineage>
        <taxon>Eukaryota</taxon>
        <taxon>Metazoa</taxon>
        <taxon>Ecdysozoa</taxon>
        <taxon>Arthropoda</taxon>
        <taxon>Hexapoda</taxon>
        <taxon>Insecta</taxon>
        <taxon>Pterygota</taxon>
        <taxon>Neoptera</taxon>
        <taxon>Polyneoptera</taxon>
        <taxon>Orthoptera</taxon>
        <taxon>Ensifera</taxon>
        <taxon>Gryllidea</taxon>
        <taxon>Grylloidea</taxon>
        <taxon>Gryllidae</taxon>
        <taxon>Gryllinae</taxon>
        <taxon>Gryllus</taxon>
    </lineage>
</organism>
<keyword evidence="2" id="KW-0597">Phosphoprotein</keyword>
<keyword evidence="1" id="KW-0723">Serine/threonine-protein kinase</keyword>
<evidence type="ECO:0000256" key="4">
    <source>
        <dbReference type="ARBA" id="ARBA00022741"/>
    </source>
</evidence>
<evidence type="ECO:0000256" key="5">
    <source>
        <dbReference type="ARBA" id="ARBA00022777"/>
    </source>
</evidence>
<feature type="compositionally biased region" description="Pro residues" evidence="9">
    <location>
        <begin position="1499"/>
        <end position="1508"/>
    </location>
</feature>
<dbReference type="PROSITE" id="PS00108">
    <property type="entry name" value="PROTEIN_KINASE_ST"/>
    <property type="match status" value="1"/>
</dbReference>
<feature type="compositionally biased region" description="Basic and acidic residues" evidence="9">
    <location>
        <begin position="1357"/>
        <end position="1366"/>
    </location>
</feature>
<feature type="compositionally biased region" description="Basic and acidic residues" evidence="9">
    <location>
        <begin position="638"/>
        <end position="648"/>
    </location>
</feature>
<feature type="compositionally biased region" description="Polar residues" evidence="9">
    <location>
        <begin position="957"/>
        <end position="972"/>
    </location>
</feature>
<reference evidence="12 13" key="1">
    <citation type="submission" date="2024-03" db="EMBL/GenBank/DDBJ databases">
        <title>The genome assembly and annotation of the cricket Gryllus longicercus Weissman &amp; Gray.</title>
        <authorList>
            <person name="Szrajer S."/>
            <person name="Gray D."/>
            <person name="Ylla G."/>
        </authorList>
    </citation>
    <scope>NUCLEOTIDE SEQUENCE [LARGE SCALE GENOMIC DNA]</scope>
    <source>
        <strain evidence="12">DAG 2021-001</strain>
        <tissue evidence="12">Whole body minus gut</tissue>
    </source>
</reference>
<dbReference type="Gene3D" id="1.10.510.10">
    <property type="entry name" value="Transferase(Phosphotransferase) domain 1"/>
    <property type="match status" value="1"/>
</dbReference>
<keyword evidence="6 7" id="KW-0067">ATP-binding</keyword>
<feature type="compositionally biased region" description="Basic and acidic residues" evidence="9">
    <location>
        <begin position="517"/>
        <end position="535"/>
    </location>
</feature>
<dbReference type="Gene3D" id="3.30.200.20">
    <property type="entry name" value="Phosphorylase Kinase, domain 1"/>
    <property type="match status" value="1"/>
</dbReference>
<dbReference type="PROSITE" id="PS51285">
    <property type="entry name" value="AGC_KINASE_CTER"/>
    <property type="match status" value="1"/>
</dbReference>
<feature type="compositionally biased region" description="Basic and acidic residues" evidence="9">
    <location>
        <begin position="1261"/>
        <end position="1271"/>
    </location>
</feature>
<dbReference type="FunFam" id="3.30.200.20:FF:000020">
    <property type="entry name" value="Protein kinase C, alpha"/>
    <property type="match status" value="1"/>
</dbReference>
<feature type="compositionally biased region" description="Polar residues" evidence="9">
    <location>
        <begin position="980"/>
        <end position="991"/>
    </location>
</feature>
<dbReference type="CDD" id="cd05592">
    <property type="entry name" value="STKc_nPKC_theta_like"/>
    <property type="match status" value="1"/>
</dbReference>
<dbReference type="Pfam" id="PF00433">
    <property type="entry name" value="Pkinase_C"/>
    <property type="match status" value="1"/>
</dbReference>
<feature type="compositionally biased region" description="Basic and acidic residues" evidence="9">
    <location>
        <begin position="1467"/>
        <end position="1476"/>
    </location>
</feature>
<evidence type="ECO:0000256" key="6">
    <source>
        <dbReference type="ARBA" id="ARBA00022840"/>
    </source>
</evidence>
<dbReference type="Proteomes" id="UP001378592">
    <property type="component" value="Unassembled WGS sequence"/>
</dbReference>
<feature type="domain" description="Protein kinase" evidence="10">
    <location>
        <begin position="1619"/>
        <end position="1877"/>
    </location>
</feature>
<dbReference type="InterPro" id="IPR017892">
    <property type="entry name" value="Pkinase_C"/>
</dbReference>
<dbReference type="EMBL" id="JAZDUA010000197">
    <property type="protein sequence ID" value="KAK7864680.1"/>
    <property type="molecule type" value="Genomic_DNA"/>
</dbReference>
<dbReference type="SMART" id="SM00133">
    <property type="entry name" value="S_TK_X"/>
    <property type="match status" value="1"/>
</dbReference>
<feature type="compositionally biased region" description="Basic and acidic residues" evidence="9">
    <location>
        <begin position="578"/>
        <end position="591"/>
    </location>
</feature>
<feature type="compositionally biased region" description="Low complexity" evidence="9">
    <location>
        <begin position="1542"/>
        <end position="1580"/>
    </location>
</feature>
<dbReference type="FunFam" id="1.10.510.10:FF:000150">
    <property type="entry name" value="Protein kinase C, theta"/>
    <property type="match status" value="1"/>
</dbReference>
<feature type="compositionally biased region" description="Low complexity" evidence="9">
    <location>
        <begin position="1477"/>
        <end position="1489"/>
    </location>
</feature>
<feature type="region of interest" description="Disordered" evidence="9">
    <location>
        <begin position="255"/>
        <end position="591"/>
    </location>
</feature>
<feature type="compositionally biased region" description="Low complexity" evidence="9">
    <location>
        <begin position="1390"/>
        <end position="1402"/>
    </location>
</feature>
<comment type="caution">
    <text evidence="12">The sequence shown here is derived from an EMBL/GenBank/DDBJ whole genome shotgun (WGS) entry which is preliminary data.</text>
</comment>
<feature type="compositionally biased region" description="Basic and acidic residues" evidence="9">
    <location>
        <begin position="873"/>
        <end position="897"/>
    </location>
</feature>
<feature type="region of interest" description="Disordered" evidence="9">
    <location>
        <begin position="680"/>
        <end position="708"/>
    </location>
</feature>
<feature type="region of interest" description="Disordered" evidence="9">
    <location>
        <begin position="107"/>
        <end position="129"/>
    </location>
</feature>
<evidence type="ECO:0000313" key="12">
    <source>
        <dbReference type="EMBL" id="KAK7864680.1"/>
    </source>
</evidence>
<feature type="compositionally biased region" description="Basic and acidic residues" evidence="9">
    <location>
        <begin position="1227"/>
        <end position="1240"/>
    </location>
</feature>
<feature type="compositionally biased region" description="Basic and acidic residues" evidence="9">
    <location>
        <begin position="828"/>
        <end position="845"/>
    </location>
</feature>
<evidence type="ECO:0000256" key="8">
    <source>
        <dbReference type="SAM" id="Coils"/>
    </source>
</evidence>
<feature type="compositionally biased region" description="Basic and acidic residues" evidence="9">
    <location>
        <begin position="1181"/>
        <end position="1219"/>
    </location>
</feature>
<feature type="compositionally biased region" description="Basic and acidic residues" evidence="9">
    <location>
        <begin position="1024"/>
        <end position="1041"/>
    </location>
</feature>
<dbReference type="SMART" id="SM00220">
    <property type="entry name" value="S_TKc"/>
    <property type="match status" value="1"/>
</dbReference>
<evidence type="ECO:0000259" key="10">
    <source>
        <dbReference type="PROSITE" id="PS50011"/>
    </source>
</evidence>
<feature type="compositionally biased region" description="Polar residues" evidence="9">
    <location>
        <begin position="1163"/>
        <end position="1180"/>
    </location>
</feature>
<gene>
    <name evidence="12" type="ORF">R5R35_010944</name>
</gene>
<feature type="compositionally biased region" description="Polar residues" evidence="9">
    <location>
        <begin position="769"/>
        <end position="782"/>
    </location>
</feature>
<dbReference type="GO" id="GO:0004674">
    <property type="term" value="F:protein serine/threonine kinase activity"/>
    <property type="evidence" value="ECO:0007669"/>
    <property type="project" value="UniProtKB-KW"/>
</dbReference>
<dbReference type="InterPro" id="IPR000961">
    <property type="entry name" value="AGC-kinase_C"/>
</dbReference>
<keyword evidence="3" id="KW-0808">Transferase</keyword>
<name>A0AAN9VMJ8_9ORTH</name>
<evidence type="ECO:0000256" key="1">
    <source>
        <dbReference type="ARBA" id="ARBA00022527"/>
    </source>
</evidence>
<feature type="region of interest" description="Disordered" evidence="9">
    <location>
        <begin position="638"/>
        <end position="663"/>
    </location>
</feature>
<evidence type="ECO:0000256" key="9">
    <source>
        <dbReference type="SAM" id="MobiDB-lite"/>
    </source>
</evidence>
<feature type="compositionally biased region" description="Basic and acidic residues" evidence="9">
    <location>
        <begin position="457"/>
        <end position="494"/>
    </location>
</feature>
<feature type="compositionally biased region" description="Polar residues" evidence="9">
    <location>
        <begin position="1076"/>
        <end position="1087"/>
    </location>
</feature>
<dbReference type="GO" id="GO:0005524">
    <property type="term" value="F:ATP binding"/>
    <property type="evidence" value="ECO:0007669"/>
    <property type="project" value="UniProtKB-UniRule"/>
</dbReference>
<keyword evidence="13" id="KW-1185">Reference proteome</keyword>
<dbReference type="InterPro" id="IPR000719">
    <property type="entry name" value="Prot_kinase_dom"/>
</dbReference>
<feature type="compositionally biased region" description="Basic residues" evidence="9">
    <location>
        <begin position="385"/>
        <end position="395"/>
    </location>
</feature>
<feature type="domain" description="AGC-kinase C-terminal" evidence="11">
    <location>
        <begin position="1878"/>
        <end position="1946"/>
    </location>
</feature>
<feature type="compositionally biased region" description="Acidic residues" evidence="9">
    <location>
        <begin position="1526"/>
        <end position="1535"/>
    </location>
</feature>
<feature type="region of interest" description="Disordered" evidence="9">
    <location>
        <begin position="742"/>
        <end position="1582"/>
    </location>
</feature>
<feature type="compositionally biased region" description="Polar residues" evidence="9">
    <location>
        <begin position="548"/>
        <end position="557"/>
    </location>
</feature>
<feature type="binding site" evidence="7">
    <location>
        <position position="1648"/>
    </location>
    <ligand>
        <name>ATP</name>
        <dbReference type="ChEBI" id="CHEBI:30616"/>
    </ligand>
</feature>
<keyword evidence="8" id="KW-0175">Coiled coil</keyword>
<feature type="compositionally biased region" description="Basic and acidic residues" evidence="9">
    <location>
        <begin position="1151"/>
        <end position="1162"/>
    </location>
</feature>
<dbReference type="InterPro" id="IPR017441">
    <property type="entry name" value="Protein_kinase_ATP_BS"/>
</dbReference>
<protein>
    <submittedName>
        <fullName evidence="12">Uncharacterized protein</fullName>
    </submittedName>
</protein>
<feature type="compositionally biased region" description="Basic and acidic residues" evidence="9">
    <location>
        <begin position="109"/>
        <end position="121"/>
    </location>
</feature>
<feature type="region of interest" description="Disordered" evidence="9">
    <location>
        <begin position="207"/>
        <end position="240"/>
    </location>
</feature>
<accession>A0AAN9VMJ8</accession>
<feature type="compositionally biased region" description="Low complexity" evidence="9">
    <location>
        <begin position="347"/>
        <end position="371"/>
    </location>
</feature>
<evidence type="ECO:0000256" key="2">
    <source>
        <dbReference type="ARBA" id="ARBA00022553"/>
    </source>
</evidence>
<feature type="compositionally biased region" description="Low complexity" evidence="9">
    <location>
        <begin position="1509"/>
        <end position="1525"/>
    </location>
</feature>
<keyword evidence="5" id="KW-0418">Kinase</keyword>
<dbReference type="InterPro" id="IPR008271">
    <property type="entry name" value="Ser/Thr_kinase_AS"/>
</dbReference>
<evidence type="ECO:0000313" key="13">
    <source>
        <dbReference type="Proteomes" id="UP001378592"/>
    </source>
</evidence>